<accession>A0ACC0ZTT2</accession>
<dbReference type="Proteomes" id="UP001164250">
    <property type="component" value="Chromosome 15"/>
</dbReference>
<evidence type="ECO:0000313" key="1">
    <source>
        <dbReference type="EMBL" id="KAJ0076137.1"/>
    </source>
</evidence>
<name>A0ACC0ZTT2_9ROSI</name>
<evidence type="ECO:0000313" key="2">
    <source>
        <dbReference type="Proteomes" id="UP001164250"/>
    </source>
</evidence>
<gene>
    <name evidence="1" type="ORF">Patl1_34992</name>
</gene>
<sequence>MSSAKDSTHRLVGITIQGGPRGSLTVGTSPTTRASGDWEVPTTAHGSFAPLAFQPSAMANCANQQFLLSNRSIGHTFTMCCPNQTPHLTMSSAKICLPRRAFGPKRGAMPRLRFTE</sequence>
<dbReference type="EMBL" id="CM047910">
    <property type="protein sequence ID" value="KAJ0076137.1"/>
    <property type="molecule type" value="Genomic_DNA"/>
</dbReference>
<organism evidence="1 2">
    <name type="scientific">Pistacia atlantica</name>
    <dbReference type="NCBI Taxonomy" id="434234"/>
    <lineage>
        <taxon>Eukaryota</taxon>
        <taxon>Viridiplantae</taxon>
        <taxon>Streptophyta</taxon>
        <taxon>Embryophyta</taxon>
        <taxon>Tracheophyta</taxon>
        <taxon>Spermatophyta</taxon>
        <taxon>Magnoliopsida</taxon>
        <taxon>eudicotyledons</taxon>
        <taxon>Gunneridae</taxon>
        <taxon>Pentapetalae</taxon>
        <taxon>rosids</taxon>
        <taxon>malvids</taxon>
        <taxon>Sapindales</taxon>
        <taxon>Anacardiaceae</taxon>
        <taxon>Pistacia</taxon>
    </lineage>
</organism>
<reference evidence="2" key="1">
    <citation type="journal article" date="2023" name="G3 (Bethesda)">
        <title>Genome assembly and association tests identify interacting loci associated with vigor, precocity, and sex in interspecific pistachio rootstocks.</title>
        <authorList>
            <person name="Palmer W."/>
            <person name="Jacygrad E."/>
            <person name="Sagayaradj S."/>
            <person name="Cavanaugh K."/>
            <person name="Han R."/>
            <person name="Bertier L."/>
            <person name="Beede B."/>
            <person name="Kafkas S."/>
            <person name="Golino D."/>
            <person name="Preece J."/>
            <person name="Michelmore R."/>
        </authorList>
    </citation>
    <scope>NUCLEOTIDE SEQUENCE [LARGE SCALE GENOMIC DNA]</scope>
</reference>
<keyword evidence="2" id="KW-1185">Reference proteome</keyword>
<comment type="caution">
    <text evidence="1">The sequence shown here is derived from an EMBL/GenBank/DDBJ whole genome shotgun (WGS) entry which is preliminary data.</text>
</comment>
<protein>
    <submittedName>
        <fullName evidence="1">Uncharacterized protein</fullName>
    </submittedName>
</protein>
<proteinExistence type="predicted"/>